<name>A0A7I7MHH7_9MYCO</name>
<protein>
    <recommendedName>
        <fullName evidence="2">Anti-sigma factor antagonist</fullName>
    </recommendedName>
</protein>
<dbReference type="NCBIfam" id="TIGR00377">
    <property type="entry name" value="ant_ant_sig"/>
    <property type="match status" value="1"/>
</dbReference>
<accession>A0A7I7MHH7</accession>
<dbReference type="PROSITE" id="PS50801">
    <property type="entry name" value="STAS"/>
    <property type="match status" value="1"/>
</dbReference>
<gene>
    <name evidence="5" type="ORF">MPSYJ_52550</name>
</gene>
<dbReference type="Gene3D" id="3.30.750.24">
    <property type="entry name" value="STAS domain"/>
    <property type="match status" value="1"/>
</dbReference>
<comment type="similarity">
    <text evidence="1 2">Belongs to the anti-sigma-factor antagonist family.</text>
</comment>
<evidence type="ECO:0000313" key="5">
    <source>
        <dbReference type="EMBL" id="BBX71794.1"/>
    </source>
</evidence>
<dbReference type="SUPFAM" id="SSF52091">
    <property type="entry name" value="SpoIIaa-like"/>
    <property type="match status" value="1"/>
</dbReference>
<dbReference type="InterPro" id="IPR002645">
    <property type="entry name" value="STAS_dom"/>
</dbReference>
<dbReference type="AlphaFoldDB" id="A0A7I7MHH7"/>
<feature type="domain" description="STAS" evidence="4">
    <location>
        <begin position="72"/>
        <end position="169"/>
    </location>
</feature>
<evidence type="ECO:0000256" key="3">
    <source>
        <dbReference type="SAM" id="MobiDB-lite"/>
    </source>
</evidence>
<evidence type="ECO:0000313" key="6">
    <source>
        <dbReference type="Proteomes" id="UP000466514"/>
    </source>
</evidence>
<evidence type="ECO:0000256" key="1">
    <source>
        <dbReference type="ARBA" id="ARBA00009013"/>
    </source>
</evidence>
<evidence type="ECO:0000259" key="4">
    <source>
        <dbReference type="PROSITE" id="PS50801"/>
    </source>
</evidence>
<dbReference type="Proteomes" id="UP000466514">
    <property type="component" value="Chromosome"/>
</dbReference>
<evidence type="ECO:0000256" key="2">
    <source>
        <dbReference type="RuleBase" id="RU003749"/>
    </source>
</evidence>
<dbReference type="InterPro" id="IPR036513">
    <property type="entry name" value="STAS_dom_sf"/>
</dbReference>
<dbReference type="InterPro" id="IPR003658">
    <property type="entry name" value="Anti-sigma_ant"/>
</dbReference>
<sequence length="172" mass="18391">MQAAVPVPCARRTTDFPSVRPTPQDLQQQTRELAIVPVGGVCPTLGGETMNVSEQHRGRFVVRPRRDGETSVLHVEGDLDVLTAPTLGTHLDVALTDNPSVLIVDITDVGFLSSAGISMLVETHRLTSRAGISLRVVAEGPATARPMRMMRIDEIIDLYPTVADALSGTKAG</sequence>
<dbReference type="CDD" id="cd07043">
    <property type="entry name" value="STAS_anti-anti-sigma_factors"/>
    <property type="match status" value="1"/>
</dbReference>
<dbReference type="GO" id="GO:0043856">
    <property type="term" value="F:anti-sigma factor antagonist activity"/>
    <property type="evidence" value="ECO:0007669"/>
    <property type="project" value="InterPro"/>
</dbReference>
<reference evidence="5 6" key="1">
    <citation type="journal article" date="2019" name="Emerg. Microbes Infect.">
        <title>Comprehensive subspecies identification of 175 nontuberculous mycobacteria species based on 7547 genomic profiles.</title>
        <authorList>
            <person name="Matsumoto Y."/>
            <person name="Kinjo T."/>
            <person name="Motooka D."/>
            <person name="Nabeya D."/>
            <person name="Jung N."/>
            <person name="Uechi K."/>
            <person name="Horii T."/>
            <person name="Iida T."/>
            <person name="Fujita J."/>
            <person name="Nakamura S."/>
        </authorList>
    </citation>
    <scope>NUCLEOTIDE SEQUENCE [LARGE SCALE GENOMIC DNA]</scope>
    <source>
        <strain evidence="5 6">JCM 13323</strain>
    </source>
</reference>
<organism evidence="5 6">
    <name type="scientific">Mycolicibacterium psychrotolerans</name>
    <dbReference type="NCBI Taxonomy" id="216929"/>
    <lineage>
        <taxon>Bacteria</taxon>
        <taxon>Bacillati</taxon>
        <taxon>Actinomycetota</taxon>
        <taxon>Actinomycetes</taxon>
        <taxon>Mycobacteriales</taxon>
        <taxon>Mycobacteriaceae</taxon>
        <taxon>Mycolicibacterium</taxon>
    </lineage>
</organism>
<keyword evidence="6" id="KW-1185">Reference proteome</keyword>
<feature type="region of interest" description="Disordered" evidence="3">
    <location>
        <begin position="1"/>
        <end position="23"/>
    </location>
</feature>
<dbReference type="PANTHER" id="PTHR33495">
    <property type="entry name" value="ANTI-SIGMA FACTOR ANTAGONIST TM_1081-RELATED-RELATED"/>
    <property type="match status" value="1"/>
</dbReference>
<dbReference type="PANTHER" id="PTHR33495:SF2">
    <property type="entry name" value="ANTI-SIGMA FACTOR ANTAGONIST TM_1081-RELATED"/>
    <property type="match status" value="1"/>
</dbReference>
<dbReference type="EMBL" id="AP022574">
    <property type="protein sequence ID" value="BBX71794.1"/>
    <property type="molecule type" value="Genomic_DNA"/>
</dbReference>
<dbReference type="KEGG" id="mpsc:MPSYJ_52550"/>
<proteinExistence type="inferred from homology"/>
<dbReference type="Pfam" id="PF01740">
    <property type="entry name" value="STAS"/>
    <property type="match status" value="1"/>
</dbReference>